<evidence type="ECO:0000313" key="2">
    <source>
        <dbReference type="Proteomes" id="UP000092460"/>
    </source>
</evidence>
<dbReference type="VEuPathDB" id="VectorBase:GPPI005280"/>
<dbReference type="EMBL" id="JXJN01002068">
    <property type="status" value="NOT_ANNOTATED_CDS"/>
    <property type="molecule type" value="Genomic_DNA"/>
</dbReference>
<name>A0A1B0AQV5_9MUSC</name>
<reference evidence="2" key="1">
    <citation type="submission" date="2015-01" db="EMBL/GenBank/DDBJ databases">
        <authorList>
            <person name="Aksoy S."/>
            <person name="Warren W."/>
            <person name="Wilson R.K."/>
        </authorList>
    </citation>
    <scope>NUCLEOTIDE SEQUENCE [LARGE SCALE GENOMIC DNA]</scope>
    <source>
        <strain evidence="2">IAEA</strain>
    </source>
</reference>
<reference evidence="1" key="2">
    <citation type="submission" date="2020-05" db="UniProtKB">
        <authorList>
            <consortium name="EnsemblMetazoa"/>
        </authorList>
    </citation>
    <scope>IDENTIFICATION</scope>
    <source>
        <strain evidence="1">IAEA</strain>
    </source>
</reference>
<proteinExistence type="predicted"/>
<accession>A0A1B0AQV5</accession>
<dbReference type="Proteomes" id="UP000092460">
    <property type="component" value="Unassembled WGS sequence"/>
</dbReference>
<organism evidence="1 2">
    <name type="scientific">Glossina palpalis gambiensis</name>
    <dbReference type="NCBI Taxonomy" id="67801"/>
    <lineage>
        <taxon>Eukaryota</taxon>
        <taxon>Metazoa</taxon>
        <taxon>Ecdysozoa</taxon>
        <taxon>Arthropoda</taxon>
        <taxon>Hexapoda</taxon>
        <taxon>Insecta</taxon>
        <taxon>Pterygota</taxon>
        <taxon>Neoptera</taxon>
        <taxon>Endopterygota</taxon>
        <taxon>Diptera</taxon>
        <taxon>Brachycera</taxon>
        <taxon>Muscomorpha</taxon>
        <taxon>Hippoboscoidea</taxon>
        <taxon>Glossinidae</taxon>
        <taxon>Glossina</taxon>
    </lineage>
</organism>
<sequence>MANSSFSPVRPNTPLVKQNLIISKKTPESSFSEQEKGLCEQIYTQYYKCYGFMRVYLGIHLPNIRTLKKIVDVMESNYKKQLKKILNEEQKIIIIVNVDDVYVDVEQNRNKKHDCMKSRTNQGNEMIPEVAKRPTFLNEESEGPIHLLFNEINKNKEYSNISAILKKRGFDLTHSSPLAPFNIFSDKIVANLKASNERGKLTSFQVLEEEYTMQDEPYCINNLDYSDNAEEIVHWSEKYGYH</sequence>
<dbReference type="AlphaFoldDB" id="A0A1B0AQV5"/>
<evidence type="ECO:0000313" key="1">
    <source>
        <dbReference type="EnsemblMetazoa" id="GPPI005280-PA"/>
    </source>
</evidence>
<keyword evidence="2" id="KW-1185">Reference proteome</keyword>
<protein>
    <submittedName>
        <fullName evidence="1">Uncharacterized protein</fullName>
    </submittedName>
</protein>
<dbReference type="EnsemblMetazoa" id="GPPI005280-RA">
    <property type="protein sequence ID" value="GPPI005280-PA"/>
    <property type="gene ID" value="GPPI005280"/>
</dbReference>